<evidence type="ECO:0000313" key="2">
    <source>
        <dbReference type="Proteomes" id="UP000608594"/>
    </source>
</evidence>
<keyword evidence="2" id="KW-1185">Reference proteome</keyword>
<comment type="caution">
    <text evidence="1">The sequence shown here is derived from an EMBL/GenBank/DDBJ whole genome shotgun (WGS) entry which is preliminary data.</text>
</comment>
<organism evidence="1 2">
    <name type="scientific">Paracoccus amoyensis</name>
    <dbReference type="NCBI Taxonomy" id="2760093"/>
    <lineage>
        <taxon>Bacteria</taxon>
        <taxon>Pseudomonadati</taxon>
        <taxon>Pseudomonadota</taxon>
        <taxon>Alphaproteobacteria</taxon>
        <taxon>Rhodobacterales</taxon>
        <taxon>Paracoccaceae</taxon>
        <taxon>Paracoccus</taxon>
    </lineage>
</organism>
<proteinExistence type="predicted"/>
<gene>
    <name evidence="1" type="ORF">H4P12_08305</name>
</gene>
<protein>
    <submittedName>
        <fullName evidence="1">Uncharacterized protein</fullName>
    </submittedName>
</protein>
<reference evidence="1" key="1">
    <citation type="submission" date="2020-08" db="EMBL/GenBank/DDBJ databases">
        <title>Paracoccus amoyensis sp. nov., isolated from the surface seawater at coast of Xiamen, Fujian.</title>
        <authorList>
            <person name="Lyu L."/>
        </authorList>
    </citation>
    <scope>NUCLEOTIDE SEQUENCE</scope>
    <source>
        <strain evidence="1">11-3</strain>
    </source>
</reference>
<sequence>MVDRHHPGKAPMALLQLLAGGGIMTVREIEAQLDLTRRQISDAAACLSRRDYLHWLGAGRYQLNGDGLAAAARGEVIKSGPRGGHNRIRDVRNTLRERVWRSMRLRKSFTVPDLISDAATDQDRRPQDNIYRYLRVLKAAGYVAELPRRAAGAAITSNGYKRWMLIRDTGPLAPSVRENVAAIHDFNIGEDVPCSRN</sequence>
<dbReference type="RefSeq" id="WP_187793171.1">
    <property type="nucleotide sequence ID" value="NZ_JACOQL010000002.1"/>
</dbReference>
<dbReference type="EMBL" id="JACOQL010000002">
    <property type="protein sequence ID" value="MBC9246713.1"/>
    <property type="molecule type" value="Genomic_DNA"/>
</dbReference>
<dbReference type="Proteomes" id="UP000608594">
    <property type="component" value="Unassembled WGS sequence"/>
</dbReference>
<accession>A0A926JDA1</accession>
<name>A0A926JDA1_9RHOB</name>
<dbReference type="AlphaFoldDB" id="A0A926JDA1"/>
<evidence type="ECO:0000313" key="1">
    <source>
        <dbReference type="EMBL" id="MBC9246713.1"/>
    </source>
</evidence>